<comment type="similarity">
    <text evidence="17">Belongs to the TRAFAC class TrmE-Era-EngA-EngB-Septin-like GTPase superfamily. FeoB GTPase (TC 9.A.8) family.</text>
</comment>
<dbReference type="InterPro" id="IPR011640">
    <property type="entry name" value="Fe2_transport_prot_B_C"/>
</dbReference>
<gene>
    <name evidence="19" type="primary">feoB</name>
    <name evidence="19" type="ORF">KL86SPO_30737</name>
</gene>
<evidence type="ECO:0000256" key="13">
    <source>
        <dbReference type="ARBA" id="ARBA00031200"/>
    </source>
</evidence>
<evidence type="ECO:0000256" key="17">
    <source>
        <dbReference type="RuleBase" id="RU362098"/>
    </source>
</evidence>
<dbReference type="PROSITE" id="PS51711">
    <property type="entry name" value="G_FEOB"/>
    <property type="match status" value="1"/>
</dbReference>
<feature type="binding site" evidence="15">
    <location>
        <begin position="37"/>
        <end position="41"/>
    </location>
    <ligand>
        <name>GTP</name>
        <dbReference type="ChEBI" id="CHEBI:37565"/>
        <label>1</label>
    </ligand>
</feature>
<dbReference type="AlphaFoldDB" id="A0A212LT59"/>
<dbReference type="InterPro" id="IPR006073">
    <property type="entry name" value="GTP-bd"/>
</dbReference>
<keyword evidence="16" id="KW-0460">Magnesium</keyword>
<evidence type="ECO:0000256" key="12">
    <source>
        <dbReference type="ARBA" id="ARBA00023136"/>
    </source>
</evidence>
<evidence type="ECO:0000256" key="11">
    <source>
        <dbReference type="ARBA" id="ARBA00023134"/>
    </source>
</evidence>
<dbReference type="InterPro" id="IPR050860">
    <property type="entry name" value="FeoB_GTPase"/>
</dbReference>
<feature type="transmembrane region" description="Helical" evidence="17">
    <location>
        <begin position="512"/>
        <end position="533"/>
    </location>
</feature>
<sequence length="649" mass="71246">MRNTPAKVVLVGSPNVGKSAIFNYLTGSYVAVSNYPGTTVDISTGHFNYGRRRFEVIDTPGMYSLIPLTDEEKVTRLLLGNLVPDIVIHVIDAKNIRRMLPLTLQLIDAGLPVILNLNIMDEARDLGMLIDRLLLEKILGIPVITTSAVERTGLEILKQGVGNYQRTKPKVFSLNEEFEQAIASISSRLTRQYGFSKRITALLLLQGDTMMSDIARSEAAWPEIADTIKQLSGQKKGSLEASAAALRQEVTDKIIGKVVKQASFERRPTERLAGWLGKITRQPLSGIPILCLVLYFGLYQFVGKFGAGYLVDYLNNSVFIPLINPIAEQLVGSSIPWEWAQGLLVGEYGIFTMGFRYALAIILPIVGTFFLMFAVLEDTGYLPRLAMLVDAVFRYFGLNGRAVIPLTLGLGCGTMAVMVTRTLESKRERLLATFLLSLAIPCSAQLGVVLALLSHNTVAVTIWSVYMLIVFIAVGWLSAKIVPGSRSAFYMELPPLRLPLVSNVIKKAYSRMVWYLMEILPVFIVTSMVLWAGHHSGVLHTVITWVEPVMVFVSLPPATAQAFLLGFFRRDYGAAGLYDLAAQGKLTDSQLVIAAIAITLFVPCVAQFAVMVKERGLFGAIAMVLLIIIIAFGSAAVVHHILNLLPIPI</sequence>
<dbReference type="Gene3D" id="3.40.50.300">
    <property type="entry name" value="P-loop containing nucleotide triphosphate hydrolases"/>
    <property type="match status" value="1"/>
</dbReference>
<keyword evidence="9 17" id="KW-0408">Iron</keyword>
<dbReference type="NCBIfam" id="TIGR00437">
    <property type="entry name" value="feoB"/>
    <property type="match status" value="1"/>
</dbReference>
<keyword evidence="8 17" id="KW-1133">Transmembrane helix</keyword>
<dbReference type="PANTHER" id="PTHR43185:SF1">
    <property type="entry name" value="FE(2+) TRANSPORTER FEOB"/>
    <property type="match status" value="1"/>
</dbReference>
<organism evidence="19">
    <name type="scientific">uncultured Sporomusa sp</name>
    <dbReference type="NCBI Taxonomy" id="307249"/>
    <lineage>
        <taxon>Bacteria</taxon>
        <taxon>Bacillati</taxon>
        <taxon>Bacillota</taxon>
        <taxon>Negativicutes</taxon>
        <taxon>Selenomonadales</taxon>
        <taxon>Sporomusaceae</taxon>
        <taxon>Sporomusa</taxon>
        <taxon>environmental samples</taxon>
    </lineage>
</organism>
<dbReference type="EMBL" id="FMJE01000003">
    <property type="protein sequence ID" value="SCM80559.1"/>
    <property type="molecule type" value="Genomic_DNA"/>
</dbReference>
<feature type="domain" description="FeoB-type G" evidence="18">
    <location>
        <begin position="5"/>
        <end position="167"/>
    </location>
</feature>
<accession>A0A212LT59</accession>
<evidence type="ECO:0000256" key="16">
    <source>
        <dbReference type="PIRSR" id="PIRSR603373-2"/>
    </source>
</evidence>
<dbReference type="NCBIfam" id="TIGR00231">
    <property type="entry name" value="small_GTP"/>
    <property type="match status" value="1"/>
</dbReference>
<evidence type="ECO:0000256" key="5">
    <source>
        <dbReference type="ARBA" id="ARBA00022496"/>
    </source>
</evidence>
<keyword evidence="4" id="KW-1003">Cell membrane</keyword>
<dbReference type="GO" id="GO:0015093">
    <property type="term" value="F:ferrous iron transmembrane transporter activity"/>
    <property type="evidence" value="ECO:0007669"/>
    <property type="project" value="UniProtKB-UniRule"/>
</dbReference>
<evidence type="ECO:0000256" key="2">
    <source>
        <dbReference type="ARBA" id="ARBA00004651"/>
    </source>
</evidence>
<dbReference type="Pfam" id="PF07670">
    <property type="entry name" value="Gate"/>
    <property type="match status" value="2"/>
</dbReference>
<keyword evidence="3 17" id="KW-0813">Transport</keyword>
<feature type="transmembrane region" description="Helical" evidence="17">
    <location>
        <begin position="357"/>
        <end position="376"/>
    </location>
</feature>
<evidence type="ECO:0000256" key="15">
    <source>
        <dbReference type="PIRSR" id="PIRSR603373-1"/>
    </source>
</evidence>
<evidence type="ECO:0000256" key="9">
    <source>
        <dbReference type="ARBA" id="ARBA00023004"/>
    </source>
</evidence>
<dbReference type="InterPro" id="IPR027417">
    <property type="entry name" value="P-loop_NTPase"/>
</dbReference>
<evidence type="ECO:0000256" key="8">
    <source>
        <dbReference type="ARBA" id="ARBA00022989"/>
    </source>
</evidence>
<keyword evidence="7 15" id="KW-0547">Nucleotide-binding</keyword>
<keyword evidence="16" id="KW-0479">Metal-binding</keyword>
<keyword evidence="11 15" id="KW-0342">GTP-binding</keyword>
<evidence type="ECO:0000259" key="18">
    <source>
        <dbReference type="PROSITE" id="PS51711"/>
    </source>
</evidence>
<feature type="binding site" evidence="16">
    <location>
        <position position="27"/>
    </location>
    <ligand>
        <name>Mg(2+)</name>
        <dbReference type="ChEBI" id="CHEBI:18420"/>
        <label>2</label>
    </ligand>
</feature>
<dbReference type="Pfam" id="PF02421">
    <property type="entry name" value="FeoB_N"/>
    <property type="match status" value="1"/>
</dbReference>
<dbReference type="RefSeq" id="WP_288183897.1">
    <property type="nucleotide sequence ID" value="NZ_LT608335.1"/>
</dbReference>
<feature type="transmembrane region" description="Helical" evidence="17">
    <location>
        <begin position="545"/>
        <end position="568"/>
    </location>
</feature>
<feature type="transmembrane region" description="Helical" evidence="17">
    <location>
        <begin position="430"/>
        <end position="454"/>
    </location>
</feature>
<dbReference type="InterPro" id="IPR030389">
    <property type="entry name" value="G_FEOB_dom"/>
</dbReference>
<dbReference type="GO" id="GO:0005525">
    <property type="term" value="F:GTP binding"/>
    <property type="evidence" value="ECO:0007669"/>
    <property type="project" value="UniProtKB-KW"/>
</dbReference>
<dbReference type="PRINTS" id="PR00326">
    <property type="entry name" value="GTP1OBG"/>
</dbReference>
<dbReference type="InterPro" id="IPR041069">
    <property type="entry name" value="FeoB_Cyto"/>
</dbReference>
<dbReference type="InterPro" id="IPR011642">
    <property type="entry name" value="Gate_dom"/>
</dbReference>
<dbReference type="SUPFAM" id="SSF52540">
    <property type="entry name" value="P-loop containing nucleoside triphosphate hydrolases"/>
    <property type="match status" value="1"/>
</dbReference>
<keyword evidence="12 17" id="KW-0472">Membrane</keyword>
<evidence type="ECO:0000256" key="1">
    <source>
        <dbReference type="ARBA" id="ARBA00003926"/>
    </source>
</evidence>
<feature type="transmembrane region" description="Helical" evidence="17">
    <location>
        <begin position="589"/>
        <end position="610"/>
    </location>
</feature>
<feature type="transmembrane region" description="Helical" evidence="17">
    <location>
        <begin position="616"/>
        <end position="642"/>
    </location>
</feature>
<dbReference type="CDD" id="cd01879">
    <property type="entry name" value="FeoB"/>
    <property type="match status" value="1"/>
</dbReference>
<reference evidence="19" key="1">
    <citation type="submission" date="2016-08" db="EMBL/GenBank/DDBJ databases">
        <authorList>
            <person name="Seilhamer J.J."/>
        </authorList>
    </citation>
    <scope>NUCLEOTIDE SEQUENCE</scope>
    <source>
        <strain evidence="19">86</strain>
    </source>
</reference>
<feature type="transmembrane region" description="Helical" evidence="17">
    <location>
        <begin position="460"/>
        <end position="479"/>
    </location>
</feature>
<dbReference type="Pfam" id="PF07664">
    <property type="entry name" value="FeoB_C"/>
    <property type="match status" value="1"/>
</dbReference>
<proteinExistence type="inferred from homology"/>
<keyword evidence="6 17" id="KW-0812">Transmembrane</keyword>
<keyword evidence="10" id="KW-0406">Ion transport</keyword>
<dbReference type="PANTHER" id="PTHR43185">
    <property type="entry name" value="FERROUS IRON TRANSPORT PROTEIN B"/>
    <property type="match status" value="1"/>
</dbReference>
<feature type="binding site" evidence="15">
    <location>
        <begin position="118"/>
        <end position="121"/>
    </location>
    <ligand>
        <name>GTP</name>
        <dbReference type="ChEBI" id="CHEBI:37565"/>
        <label>1</label>
    </ligand>
</feature>
<dbReference type="Pfam" id="PF17910">
    <property type="entry name" value="FeoB_Cyto"/>
    <property type="match status" value="1"/>
</dbReference>
<keyword evidence="5 17" id="KW-0410">Iron transport</keyword>
<comment type="function">
    <text evidence="1 17">Probable transporter of a GTP-driven Fe(2+) uptake system.</text>
</comment>
<evidence type="ECO:0000313" key="19">
    <source>
        <dbReference type="EMBL" id="SCM80559.1"/>
    </source>
</evidence>
<dbReference type="GO" id="GO:0005886">
    <property type="term" value="C:plasma membrane"/>
    <property type="evidence" value="ECO:0007669"/>
    <property type="project" value="UniProtKB-SubCell"/>
</dbReference>
<dbReference type="GO" id="GO:0046872">
    <property type="term" value="F:metal ion binding"/>
    <property type="evidence" value="ECO:0007669"/>
    <property type="project" value="UniProtKB-KW"/>
</dbReference>
<dbReference type="InterPro" id="IPR005225">
    <property type="entry name" value="Small_GTP-bd"/>
</dbReference>
<feature type="transmembrane region" description="Helical" evidence="17">
    <location>
        <begin position="396"/>
        <end position="418"/>
    </location>
</feature>
<feature type="binding site" evidence="15">
    <location>
        <begin position="12"/>
        <end position="19"/>
    </location>
    <ligand>
        <name>GTP</name>
        <dbReference type="ChEBI" id="CHEBI:37565"/>
        <label>1</label>
    </ligand>
</feature>
<comment type="subcellular location">
    <subcellularLocation>
        <location evidence="2 17">Cell membrane</location>
        <topology evidence="2 17">Multi-pass membrane protein</topology>
    </subcellularLocation>
</comment>
<name>A0A212LT59_9FIRM</name>
<evidence type="ECO:0000256" key="4">
    <source>
        <dbReference type="ARBA" id="ARBA00022475"/>
    </source>
</evidence>
<evidence type="ECO:0000256" key="14">
    <source>
        <dbReference type="NCBIfam" id="TIGR00437"/>
    </source>
</evidence>
<evidence type="ECO:0000256" key="3">
    <source>
        <dbReference type="ARBA" id="ARBA00022448"/>
    </source>
</evidence>
<evidence type="ECO:0000256" key="10">
    <source>
        <dbReference type="ARBA" id="ARBA00023065"/>
    </source>
</evidence>
<protein>
    <recommendedName>
        <fullName evidence="13 14">Ferrous iron transport protein B</fullName>
    </recommendedName>
</protein>
<evidence type="ECO:0000256" key="7">
    <source>
        <dbReference type="ARBA" id="ARBA00022741"/>
    </source>
</evidence>
<feature type="binding site" evidence="16">
    <location>
        <position position="23"/>
    </location>
    <ligand>
        <name>Mg(2+)</name>
        <dbReference type="ChEBI" id="CHEBI:18420"/>
        <label>2</label>
    </ligand>
</feature>
<feature type="binding site" evidence="16">
    <location>
        <position position="26"/>
    </location>
    <ligand>
        <name>Mg(2+)</name>
        <dbReference type="ChEBI" id="CHEBI:18420"/>
        <label>2</label>
    </ligand>
</feature>
<evidence type="ECO:0000256" key="6">
    <source>
        <dbReference type="ARBA" id="ARBA00022692"/>
    </source>
</evidence>
<dbReference type="InterPro" id="IPR003373">
    <property type="entry name" value="Fe2_transport_prot-B"/>
</dbReference>
<feature type="binding site" evidence="15">
    <location>
        <begin position="58"/>
        <end position="61"/>
    </location>
    <ligand>
        <name>GTP</name>
        <dbReference type="ChEBI" id="CHEBI:37565"/>
        <label>1</label>
    </ligand>
</feature>